<keyword evidence="4" id="KW-1185">Reference proteome</keyword>
<gene>
    <name evidence="3" type="ORF">EIN_200760</name>
</gene>
<dbReference type="GeneID" id="14882617"/>
<organism evidence="3 4">
    <name type="scientific">Entamoeba invadens IP1</name>
    <dbReference type="NCBI Taxonomy" id="370355"/>
    <lineage>
        <taxon>Eukaryota</taxon>
        <taxon>Amoebozoa</taxon>
        <taxon>Evosea</taxon>
        <taxon>Archamoebae</taxon>
        <taxon>Mastigamoebida</taxon>
        <taxon>Entamoebidae</taxon>
        <taxon>Entamoeba</taxon>
    </lineage>
</organism>
<feature type="signal peptide" evidence="2">
    <location>
        <begin position="1"/>
        <end position="17"/>
    </location>
</feature>
<evidence type="ECO:0000313" key="3">
    <source>
        <dbReference type="EMBL" id="ELP83638.1"/>
    </source>
</evidence>
<dbReference type="RefSeq" id="XP_004182984.1">
    <property type="nucleotide sequence ID" value="XM_004182936.1"/>
</dbReference>
<evidence type="ECO:0000313" key="4">
    <source>
        <dbReference type="Proteomes" id="UP000014680"/>
    </source>
</evidence>
<sequence>MSLFITTLLLLFDFSYGYLTSSRLSKLRLNSKLNTKANNFDFVTIKCHGVVVTITPQLRHLYPDCTDYIQPINNNNTYYGIQCKCYTEYIISDDIGLYENCTNHGIMNFKHTQNFEMQLLSSIQRSDVVIQNCEGKQLSVSNCVFDEMEIGTANIISLNLYITTLVHFNALNTSFVDANLNYLNMQNAVFGDVYMTGIYLQNSLVSKTSFDKCTIGTQKSNIFEDVVFSSCSFSKTKFELLKSKNMILEGGILRDVTFLNSEFVGFEAKKPTLENVNFDNLIFTNCNINVKVGKDVTFSNSKFNNVTFIIEGIDEKFEIKFINVLFENSVMNKDVLDNKSGNFVFENSEEKNGDKHKKTIIGAIIFVCIAVVFVVVVLVVVSIFMGLYFYGKKKPEDKGYSKADN</sequence>
<dbReference type="VEuPathDB" id="AmoebaDB:EIN_200760"/>
<proteinExistence type="predicted"/>
<feature type="transmembrane region" description="Helical" evidence="1">
    <location>
        <begin position="360"/>
        <end position="390"/>
    </location>
</feature>
<evidence type="ECO:0000256" key="2">
    <source>
        <dbReference type="SAM" id="SignalP"/>
    </source>
</evidence>
<reference evidence="3 4" key="1">
    <citation type="submission" date="2012-10" db="EMBL/GenBank/DDBJ databases">
        <authorList>
            <person name="Zafar N."/>
            <person name="Inman J."/>
            <person name="Hall N."/>
            <person name="Lorenzi H."/>
            <person name="Caler E."/>
        </authorList>
    </citation>
    <scope>NUCLEOTIDE SEQUENCE [LARGE SCALE GENOMIC DNA]</scope>
    <source>
        <strain evidence="3 4">IP1</strain>
    </source>
</reference>
<dbReference type="EMBL" id="KB207244">
    <property type="protein sequence ID" value="ELP83638.1"/>
    <property type="molecule type" value="Genomic_DNA"/>
</dbReference>
<dbReference type="Proteomes" id="UP000014680">
    <property type="component" value="Unassembled WGS sequence"/>
</dbReference>
<keyword evidence="2" id="KW-0732">Signal</keyword>
<dbReference type="SUPFAM" id="SSF141571">
    <property type="entry name" value="Pentapeptide repeat-like"/>
    <property type="match status" value="2"/>
</dbReference>
<keyword evidence="1" id="KW-0812">Transmembrane</keyword>
<dbReference type="Gene3D" id="2.160.20.80">
    <property type="entry name" value="E3 ubiquitin-protein ligase SopA"/>
    <property type="match status" value="2"/>
</dbReference>
<evidence type="ECO:0000256" key="1">
    <source>
        <dbReference type="SAM" id="Phobius"/>
    </source>
</evidence>
<feature type="chain" id="PRO_5003973445" evidence="2">
    <location>
        <begin position="18"/>
        <end position="405"/>
    </location>
</feature>
<dbReference type="AlphaFoldDB" id="L7FJZ4"/>
<name>L7FJZ4_ENTIV</name>
<dbReference type="KEGG" id="eiv:EIN_200760"/>
<accession>L7FJZ4</accession>
<keyword evidence="1" id="KW-0472">Membrane</keyword>
<keyword evidence="1" id="KW-1133">Transmembrane helix</keyword>
<protein>
    <submittedName>
        <fullName evidence="3">Uncharacterized protein</fullName>
    </submittedName>
</protein>